<evidence type="ECO:0000313" key="13">
    <source>
        <dbReference type="EMBL" id="MBS2965911.1"/>
    </source>
</evidence>
<dbReference type="PROSITE" id="PS50109">
    <property type="entry name" value="HIS_KIN"/>
    <property type="match status" value="1"/>
</dbReference>
<dbReference type="InterPro" id="IPR036890">
    <property type="entry name" value="HATPase_C_sf"/>
</dbReference>
<evidence type="ECO:0000256" key="5">
    <source>
        <dbReference type="ARBA" id="ARBA00022679"/>
    </source>
</evidence>
<evidence type="ECO:0000256" key="8">
    <source>
        <dbReference type="ARBA" id="ARBA00022989"/>
    </source>
</evidence>
<keyword evidence="7 13" id="KW-0418">Kinase</keyword>
<dbReference type="Gene3D" id="1.10.287.130">
    <property type="match status" value="1"/>
</dbReference>
<proteinExistence type="predicted"/>
<name>A0A8J7WNX8_9ACTN</name>
<comment type="catalytic activity">
    <reaction evidence="1">
        <text>ATP + protein L-histidine = ADP + protein N-phospho-L-histidine.</text>
        <dbReference type="EC" id="2.7.13.3"/>
    </reaction>
</comment>
<dbReference type="PROSITE" id="PS50885">
    <property type="entry name" value="HAMP"/>
    <property type="match status" value="1"/>
</dbReference>
<keyword evidence="5" id="KW-0808">Transferase</keyword>
<dbReference type="InterPro" id="IPR003594">
    <property type="entry name" value="HATPase_dom"/>
</dbReference>
<dbReference type="SUPFAM" id="SSF55874">
    <property type="entry name" value="ATPase domain of HSP90 chaperone/DNA topoisomerase II/histidine kinase"/>
    <property type="match status" value="1"/>
</dbReference>
<evidence type="ECO:0000256" key="4">
    <source>
        <dbReference type="ARBA" id="ARBA00022553"/>
    </source>
</evidence>
<dbReference type="SUPFAM" id="SSF47384">
    <property type="entry name" value="Homodimeric domain of signal transducing histidine kinase"/>
    <property type="match status" value="1"/>
</dbReference>
<dbReference type="GO" id="GO:0000155">
    <property type="term" value="F:phosphorelay sensor kinase activity"/>
    <property type="evidence" value="ECO:0007669"/>
    <property type="project" value="InterPro"/>
</dbReference>
<dbReference type="Pfam" id="PF02518">
    <property type="entry name" value="HATPase_c"/>
    <property type="match status" value="1"/>
</dbReference>
<dbReference type="InterPro" id="IPR003661">
    <property type="entry name" value="HisK_dim/P_dom"/>
</dbReference>
<evidence type="ECO:0000256" key="9">
    <source>
        <dbReference type="ARBA" id="ARBA00023012"/>
    </source>
</evidence>
<dbReference type="RefSeq" id="WP_211470463.1">
    <property type="nucleotide sequence ID" value="NZ_JAGSXH010000108.1"/>
</dbReference>
<evidence type="ECO:0000256" key="2">
    <source>
        <dbReference type="ARBA" id="ARBA00004236"/>
    </source>
</evidence>
<reference evidence="13" key="1">
    <citation type="submission" date="2021-04" db="EMBL/GenBank/DDBJ databases">
        <title>Genome based classification of Actinospica acidithermotolerans sp. nov., an actinobacterium isolated from an Indonesian hot spring.</title>
        <authorList>
            <person name="Kusuma A.B."/>
            <person name="Putra K.E."/>
            <person name="Nafisah S."/>
            <person name="Loh J."/>
            <person name="Nouioui I."/>
            <person name="Goodfellow M."/>
        </authorList>
    </citation>
    <scope>NUCLEOTIDE SEQUENCE</scope>
    <source>
        <strain evidence="13">DSM 45618</strain>
    </source>
</reference>
<gene>
    <name evidence="13" type="ORF">KGA66_22895</name>
</gene>
<evidence type="ECO:0000259" key="12">
    <source>
        <dbReference type="PROSITE" id="PS50885"/>
    </source>
</evidence>
<dbReference type="InterPro" id="IPR005467">
    <property type="entry name" value="His_kinase_dom"/>
</dbReference>
<dbReference type="EMBL" id="JAGSXH010000108">
    <property type="protein sequence ID" value="MBS2965911.1"/>
    <property type="molecule type" value="Genomic_DNA"/>
</dbReference>
<evidence type="ECO:0000256" key="3">
    <source>
        <dbReference type="ARBA" id="ARBA00012438"/>
    </source>
</evidence>
<accession>A0A8J7WNX8</accession>
<dbReference type="GO" id="GO:0005886">
    <property type="term" value="C:plasma membrane"/>
    <property type="evidence" value="ECO:0007669"/>
    <property type="project" value="UniProtKB-SubCell"/>
</dbReference>
<keyword evidence="14" id="KW-1185">Reference proteome</keyword>
<evidence type="ECO:0000256" key="6">
    <source>
        <dbReference type="ARBA" id="ARBA00022692"/>
    </source>
</evidence>
<keyword evidence="10" id="KW-0472">Membrane</keyword>
<keyword evidence="9" id="KW-0902">Two-component regulatory system</keyword>
<evidence type="ECO:0000313" key="14">
    <source>
        <dbReference type="Proteomes" id="UP000677913"/>
    </source>
</evidence>
<dbReference type="InterPro" id="IPR036097">
    <property type="entry name" value="HisK_dim/P_sf"/>
</dbReference>
<dbReference type="CDD" id="cd00082">
    <property type="entry name" value="HisKA"/>
    <property type="match status" value="1"/>
</dbReference>
<dbReference type="PANTHER" id="PTHR45436:SF5">
    <property type="entry name" value="SENSOR HISTIDINE KINASE TRCS"/>
    <property type="match status" value="1"/>
</dbReference>
<evidence type="ECO:0000256" key="7">
    <source>
        <dbReference type="ARBA" id="ARBA00022777"/>
    </source>
</evidence>
<sequence>MAVASCAVVLFTVPLAWAMGQVYSRGAVVRLQRDAIWAAAQAGSRPVLSTDASTGFAELSRGVDVGLYAPDGRKIAGEGPPTSAVAVLSRDGGLHQAIEAGHLAVVAPVSHNGRVTAAVRAWMPWDLVTDRWMRVWLLVAALGGAVVALSAALAWHLASRVAAPLQRLTAMAGALGAGDFTVQAPRSTIREADMAGQALGASARRLGQVLERERRFTTAVSHQLRTPLTALILGLEAARADGENIRRESVDTALRRAERLTESVNQLLQLARETSGGERAVDAAQVALRVAEHHRAAVLEAGRQLIVRCEPDLAPVRICEAAITQILSILLDNALLHGRGEIRLTVADMGDGVAFEVGDDGPGLPAGGEPDATGRQRGIRHGIGLPLARSLAEAEGGRLVVRRCGPRPVFSLLAPFQGTNGGSVTAGSLAGG</sequence>
<evidence type="ECO:0000259" key="11">
    <source>
        <dbReference type="PROSITE" id="PS50109"/>
    </source>
</evidence>
<dbReference type="Proteomes" id="UP000677913">
    <property type="component" value="Unassembled WGS sequence"/>
</dbReference>
<dbReference type="PANTHER" id="PTHR45436">
    <property type="entry name" value="SENSOR HISTIDINE KINASE YKOH"/>
    <property type="match status" value="1"/>
</dbReference>
<keyword evidence="6 10" id="KW-0812">Transmembrane</keyword>
<keyword evidence="8 10" id="KW-1133">Transmembrane helix</keyword>
<protein>
    <recommendedName>
        <fullName evidence="3">histidine kinase</fullName>
        <ecNumber evidence="3">2.7.13.3</ecNumber>
    </recommendedName>
</protein>
<organism evidence="13 14">
    <name type="scientific">Actinocrinis puniceicyclus</name>
    <dbReference type="NCBI Taxonomy" id="977794"/>
    <lineage>
        <taxon>Bacteria</taxon>
        <taxon>Bacillati</taxon>
        <taxon>Actinomycetota</taxon>
        <taxon>Actinomycetes</taxon>
        <taxon>Catenulisporales</taxon>
        <taxon>Actinospicaceae</taxon>
        <taxon>Actinocrinis</taxon>
    </lineage>
</organism>
<dbReference type="Pfam" id="PF00512">
    <property type="entry name" value="HisKA"/>
    <property type="match status" value="1"/>
</dbReference>
<dbReference type="Gene3D" id="3.30.565.10">
    <property type="entry name" value="Histidine kinase-like ATPase, C-terminal domain"/>
    <property type="match status" value="1"/>
</dbReference>
<comment type="subcellular location">
    <subcellularLocation>
        <location evidence="2">Cell membrane</location>
    </subcellularLocation>
</comment>
<comment type="caution">
    <text evidence="13">The sequence shown here is derived from an EMBL/GenBank/DDBJ whole genome shotgun (WGS) entry which is preliminary data.</text>
</comment>
<evidence type="ECO:0000256" key="10">
    <source>
        <dbReference type="SAM" id="Phobius"/>
    </source>
</evidence>
<dbReference type="SMART" id="SM00387">
    <property type="entry name" value="HATPase_c"/>
    <property type="match status" value="1"/>
</dbReference>
<evidence type="ECO:0000256" key="1">
    <source>
        <dbReference type="ARBA" id="ARBA00000085"/>
    </source>
</evidence>
<feature type="transmembrane region" description="Helical" evidence="10">
    <location>
        <begin position="135"/>
        <end position="158"/>
    </location>
</feature>
<feature type="domain" description="Histidine kinase" evidence="11">
    <location>
        <begin position="219"/>
        <end position="418"/>
    </location>
</feature>
<dbReference type="EC" id="2.7.13.3" evidence="3"/>
<dbReference type="Gene3D" id="6.10.340.10">
    <property type="match status" value="1"/>
</dbReference>
<dbReference type="SMART" id="SM00388">
    <property type="entry name" value="HisKA"/>
    <property type="match status" value="1"/>
</dbReference>
<dbReference type="InterPro" id="IPR003660">
    <property type="entry name" value="HAMP_dom"/>
</dbReference>
<keyword evidence="4" id="KW-0597">Phosphoprotein</keyword>
<dbReference type="AlphaFoldDB" id="A0A8J7WNX8"/>
<feature type="domain" description="HAMP" evidence="12">
    <location>
        <begin position="159"/>
        <end position="211"/>
    </location>
</feature>
<dbReference type="InterPro" id="IPR050428">
    <property type="entry name" value="TCS_sensor_his_kinase"/>
</dbReference>